<dbReference type="AlphaFoldDB" id="A0A381PSW3"/>
<dbReference type="InterPro" id="IPR007838">
    <property type="entry name" value="Cell_div_ZapA-like"/>
</dbReference>
<organism evidence="10">
    <name type="scientific">marine metagenome</name>
    <dbReference type="NCBI Taxonomy" id="408172"/>
    <lineage>
        <taxon>unclassified sequences</taxon>
        <taxon>metagenomes</taxon>
        <taxon>ecological metagenomes</taxon>
    </lineage>
</organism>
<protein>
    <recommendedName>
        <fullName evidence="2">Cell division protein ZapA</fullName>
    </recommendedName>
    <alternativeName>
        <fullName evidence="9">Z ring-associated protein ZapA</fullName>
    </alternativeName>
</protein>
<evidence type="ECO:0000256" key="6">
    <source>
        <dbReference type="ARBA" id="ARBA00023306"/>
    </source>
</evidence>
<dbReference type="InterPro" id="IPR053712">
    <property type="entry name" value="Bac_CellDiv_Activator"/>
</dbReference>
<keyword evidence="4" id="KW-0132">Cell division</keyword>
<keyword evidence="6" id="KW-0131">Cell cycle</keyword>
<evidence type="ECO:0000256" key="7">
    <source>
        <dbReference type="ARBA" id="ARBA00024910"/>
    </source>
</evidence>
<evidence type="ECO:0000256" key="1">
    <source>
        <dbReference type="ARBA" id="ARBA00004496"/>
    </source>
</evidence>
<dbReference type="GO" id="GO:0032153">
    <property type="term" value="C:cell division site"/>
    <property type="evidence" value="ECO:0007669"/>
    <property type="project" value="TreeGrafter"/>
</dbReference>
<dbReference type="EMBL" id="UINC01001071">
    <property type="protein sequence ID" value="SUZ69744.1"/>
    <property type="molecule type" value="Genomic_DNA"/>
</dbReference>
<sequence>MDKKSFSVINVEIHGQRYPIRSQLTSTYVTELANYVDTKMTVAEEETRTGDSHRVAVLAALNIADEYFNCRRSDKNTNYELEKRVAAIELILDRALS</sequence>
<evidence type="ECO:0000256" key="3">
    <source>
        <dbReference type="ARBA" id="ARBA00022490"/>
    </source>
</evidence>
<comment type="function">
    <text evidence="7">Activator of cell division through the inhibition of FtsZ GTPase activity, therefore promoting FtsZ assembly into bundles of protofilaments necessary for the formation of the division Z ring. It is recruited early at mid-cell but it is not essential for cell division.</text>
</comment>
<dbReference type="GO" id="GO:0043093">
    <property type="term" value="P:FtsZ-dependent cytokinesis"/>
    <property type="evidence" value="ECO:0007669"/>
    <property type="project" value="TreeGrafter"/>
</dbReference>
<comment type="subcellular location">
    <subcellularLocation>
        <location evidence="1">Cytoplasm</location>
    </subcellularLocation>
</comment>
<evidence type="ECO:0000256" key="4">
    <source>
        <dbReference type="ARBA" id="ARBA00022618"/>
    </source>
</evidence>
<dbReference type="GO" id="GO:0005829">
    <property type="term" value="C:cytosol"/>
    <property type="evidence" value="ECO:0007669"/>
    <property type="project" value="TreeGrafter"/>
</dbReference>
<dbReference type="SUPFAM" id="SSF102829">
    <property type="entry name" value="Cell division protein ZapA-like"/>
    <property type="match status" value="1"/>
</dbReference>
<dbReference type="PANTHER" id="PTHR34981">
    <property type="entry name" value="CELL DIVISION PROTEIN ZAPA"/>
    <property type="match status" value="1"/>
</dbReference>
<gene>
    <name evidence="10" type="ORF">METZ01_LOCUS22598</name>
</gene>
<dbReference type="Gene3D" id="6.10.250.790">
    <property type="match status" value="1"/>
</dbReference>
<keyword evidence="3" id="KW-0963">Cytoplasm</keyword>
<dbReference type="InterPro" id="IPR036192">
    <property type="entry name" value="Cell_div_ZapA-like_sf"/>
</dbReference>
<evidence type="ECO:0000256" key="8">
    <source>
        <dbReference type="ARBA" id="ARBA00026068"/>
    </source>
</evidence>
<evidence type="ECO:0000313" key="10">
    <source>
        <dbReference type="EMBL" id="SUZ69744.1"/>
    </source>
</evidence>
<dbReference type="GO" id="GO:0000921">
    <property type="term" value="P:septin ring assembly"/>
    <property type="evidence" value="ECO:0007669"/>
    <property type="project" value="TreeGrafter"/>
</dbReference>
<reference evidence="10" key="1">
    <citation type="submission" date="2018-05" db="EMBL/GenBank/DDBJ databases">
        <authorList>
            <person name="Lanie J.A."/>
            <person name="Ng W.-L."/>
            <person name="Kazmierczak K.M."/>
            <person name="Andrzejewski T.M."/>
            <person name="Davidsen T.M."/>
            <person name="Wayne K.J."/>
            <person name="Tettelin H."/>
            <person name="Glass J.I."/>
            <person name="Rusch D."/>
            <person name="Podicherti R."/>
            <person name="Tsui H.-C.T."/>
            <person name="Winkler M.E."/>
        </authorList>
    </citation>
    <scope>NUCLEOTIDE SEQUENCE</scope>
</reference>
<evidence type="ECO:0000256" key="2">
    <source>
        <dbReference type="ARBA" id="ARBA00015195"/>
    </source>
</evidence>
<dbReference type="Pfam" id="PF05164">
    <property type="entry name" value="ZapA"/>
    <property type="match status" value="1"/>
</dbReference>
<accession>A0A381PSW3</accession>
<evidence type="ECO:0000256" key="9">
    <source>
        <dbReference type="ARBA" id="ARBA00033158"/>
    </source>
</evidence>
<name>A0A381PSW3_9ZZZZ</name>
<comment type="subunit">
    <text evidence="8">Homodimer. Interacts with FtsZ.</text>
</comment>
<evidence type="ECO:0000256" key="5">
    <source>
        <dbReference type="ARBA" id="ARBA00023210"/>
    </source>
</evidence>
<keyword evidence="5" id="KW-0717">Septation</keyword>
<proteinExistence type="predicted"/>
<dbReference type="GO" id="GO:0030428">
    <property type="term" value="C:cell septum"/>
    <property type="evidence" value="ECO:0007669"/>
    <property type="project" value="TreeGrafter"/>
</dbReference>
<dbReference type="PANTHER" id="PTHR34981:SF1">
    <property type="entry name" value="CELL DIVISION PROTEIN ZAPA"/>
    <property type="match status" value="1"/>
</dbReference>
<dbReference type="GO" id="GO:0000917">
    <property type="term" value="P:division septum assembly"/>
    <property type="evidence" value="ECO:0007669"/>
    <property type="project" value="UniProtKB-KW"/>
</dbReference>